<proteinExistence type="predicted"/>
<dbReference type="PANTHER" id="PTHR31005">
    <property type="entry name" value="DUF4139 DOMAIN-CONTAINING PROTEIN"/>
    <property type="match status" value="1"/>
</dbReference>
<name>A0AA51N6H2_9BACT</name>
<organism evidence="4 5">
    <name type="scientific">Marivirga arenosa</name>
    <dbReference type="NCBI Taxonomy" id="3059076"/>
    <lineage>
        <taxon>Bacteria</taxon>
        <taxon>Pseudomonadati</taxon>
        <taxon>Bacteroidota</taxon>
        <taxon>Cytophagia</taxon>
        <taxon>Cytophagales</taxon>
        <taxon>Marivirgaceae</taxon>
        <taxon>Marivirga</taxon>
    </lineage>
</organism>
<feature type="domain" description="DUF4140" evidence="3">
    <location>
        <begin position="34"/>
        <end position="131"/>
    </location>
</feature>
<dbReference type="Gene3D" id="2.60.40.1120">
    <property type="entry name" value="Carboxypeptidase-like, regulatory domain"/>
    <property type="match status" value="1"/>
</dbReference>
<feature type="coiled-coil region" evidence="1">
    <location>
        <begin position="166"/>
        <end position="193"/>
    </location>
</feature>
<keyword evidence="1" id="KW-0175">Coiled coil</keyword>
<evidence type="ECO:0000313" key="5">
    <source>
        <dbReference type="Proteomes" id="UP001244443"/>
    </source>
</evidence>
<dbReference type="AlphaFoldDB" id="A0AA51N6H2"/>
<gene>
    <name evidence="4" type="ORF">QYS48_33995</name>
</gene>
<dbReference type="EMBL" id="CP129970">
    <property type="protein sequence ID" value="WMN06854.1"/>
    <property type="molecule type" value="Genomic_DNA"/>
</dbReference>
<evidence type="ECO:0000313" key="4">
    <source>
        <dbReference type="EMBL" id="WMN06854.1"/>
    </source>
</evidence>
<dbReference type="Proteomes" id="UP001244443">
    <property type="component" value="Chromosome"/>
</dbReference>
<keyword evidence="5" id="KW-1185">Reference proteome</keyword>
<accession>A0AA51N6H2</accession>
<sequence length="629" mass="70777">MKQLITILLLGLSINVLGQKDYQEKTLTTKTDQVTVFLKGAQLFRTGSINLQKGNYDLVMKSLSPNMDPNSINVKAAGDLKIISVQHQYDYLEENTNSKKVDSLQNLIDKVEDDIRIKSNRSNVLNQKEALIAANKNLGSENISSTQLLQMLSLYEKELTSIKEEQSTVNIELSDLRNRLSRLNNQLSGIARLGKETKSNILVKVEVLKTTNANFEVSYFVEGAGWYPKYRLNVKDITQPIALEYQAEVFQQTGEDWNNVKLRFSNAEPNQNKDVPELETWYLDYARFTQFKENDISNLGVNRNSVKGSVVDAETGEPLPGVNVIVQGTSIGTTTDLQGNYSVTVPRGSNQLVFSYIGMKNKTVGINSSIINVGLETDVQELSEVVVTAYGYASRGERLSKSKRVQDKVAGVNINSAEKMTSTVVKKQTNIEFEVEDAYTIKSGSPQMFIDLKEYEVKADYHYVAIPKLDKNAYLVAAISNWDQYNLMEGEAKLFFEGAFVGTTILNANATIDTLQLSLGNDKGIVIERDKIDDFSTRNFIGLNQSKKVGFEIKLRNTKSQPIKLNLYDQIPVSLREQIEVNLEEKSKAKYIEKTGELKWELNLNSNESVSKKFIYEVKYPKGEKVILE</sequence>
<dbReference type="InterPro" id="IPR037291">
    <property type="entry name" value="DUF4139"/>
</dbReference>
<dbReference type="Pfam" id="PF13598">
    <property type="entry name" value="DUF4139"/>
    <property type="match status" value="1"/>
</dbReference>
<dbReference type="Pfam" id="PF13600">
    <property type="entry name" value="DUF4140"/>
    <property type="match status" value="1"/>
</dbReference>
<dbReference type="NCBIfam" id="TIGR02231">
    <property type="entry name" value="mucoidy inhibitor MuiA family protein"/>
    <property type="match status" value="2"/>
</dbReference>
<protein>
    <submittedName>
        <fullName evidence="4">Mucoidy inhibitor MuiA family protein</fullName>
    </submittedName>
</protein>
<dbReference type="SUPFAM" id="SSF49464">
    <property type="entry name" value="Carboxypeptidase regulatory domain-like"/>
    <property type="match status" value="1"/>
</dbReference>
<reference evidence="4" key="1">
    <citation type="submission" date="2023-08" db="EMBL/GenBank/DDBJ databases">
        <title>Comparative genomics and taxonomic characterization of three novel marine species of genus Marivirga.</title>
        <authorList>
            <person name="Muhammad N."/>
            <person name="Kim S.-G."/>
        </authorList>
    </citation>
    <scope>NUCLEOTIDE SEQUENCE [LARGE SCALE GENOMIC DNA]</scope>
    <source>
        <strain evidence="4">ABR2-2</strain>
    </source>
</reference>
<dbReference type="InterPro" id="IPR008969">
    <property type="entry name" value="CarboxyPept-like_regulatory"/>
</dbReference>
<feature type="domain" description="DUF4139" evidence="2">
    <location>
        <begin position="216"/>
        <end position="622"/>
    </location>
</feature>
<evidence type="ECO:0000259" key="3">
    <source>
        <dbReference type="Pfam" id="PF13600"/>
    </source>
</evidence>
<dbReference type="Pfam" id="PF13715">
    <property type="entry name" value="CarbopepD_reg_2"/>
    <property type="match status" value="1"/>
</dbReference>
<dbReference type="PANTHER" id="PTHR31005:SF8">
    <property type="entry name" value="DUF4139 DOMAIN-CONTAINING PROTEIN"/>
    <property type="match status" value="1"/>
</dbReference>
<dbReference type="InterPro" id="IPR011935">
    <property type="entry name" value="CHP02231"/>
</dbReference>
<dbReference type="InterPro" id="IPR025554">
    <property type="entry name" value="DUF4140"/>
</dbReference>
<evidence type="ECO:0000256" key="1">
    <source>
        <dbReference type="SAM" id="Coils"/>
    </source>
</evidence>
<dbReference type="RefSeq" id="WP_308356822.1">
    <property type="nucleotide sequence ID" value="NZ_CP129970.2"/>
</dbReference>
<evidence type="ECO:0000259" key="2">
    <source>
        <dbReference type="Pfam" id="PF13598"/>
    </source>
</evidence>